<dbReference type="RefSeq" id="WP_378066244.1">
    <property type="nucleotide sequence ID" value="NZ_JBHSBL010000007.1"/>
</dbReference>
<accession>A0ABV8IQD7</accession>
<evidence type="ECO:0000256" key="5">
    <source>
        <dbReference type="ARBA" id="ARBA00023136"/>
    </source>
</evidence>
<evidence type="ECO:0000256" key="2">
    <source>
        <dbReference type="ARBA" id="ARBA00007362"/>
    </source>
</evidence>
<keyword evidence="3 7" id="KW-0812">Transmembrane</keyword>
<feature type="transmembrane region" description="Helical" evidence="7">
    <location>
        <begin position="132"/>
        <end position="151"/>
    </location>
</feature>
<feature type="transmembrane region" description="Helical" evidence="7">
    <location>
        <begin position="12"/>
        <end position="33"/>
    </location>
</feature>
<sequence length="408" mass="41909">MRDKSSATAPTTITVGAIALGALGVLAFSMSLPMTRLAVRELDPWFVAFGRAVGAAALAAAYLWLSGAPRPTRGQWRRLAIVAVGVVAGFPLFTSLALTSQTSAHGAVVIALLPATTAVLAVIRAGERPPRLFWIASGSGLIAVLTFLLVSGTVRGGLAVTDLYLLTAVGLCGLGYAEGGVLARELGGARTICWALIVALPVTVPLTVASALSRMPHAGPAGWAAFGYLTVVSMFLGFFAWYAGLARGGIARVGQIQLVQPVLTLLWSALLLGEQVGVTAIGAAVVVVAFVVLTQRSRASAGPKPEDQGPKSEDQGPKPEDQGPKPEDQGLKPEDQGLKPEDQGLKPAAQGPKPEDQGLKADAQGPEINAQGPKADARAPESEDHGPEPDARGTRGQAAGEVAVGSRP</sequence>
<dbReference type="PANTHER" id="PTHR32322">
    <property type="entry name" value="INNER MEMBRANE TRANSPORTER"/>
    <property type="match status" value="1"/>
</dbReference>
<organism evidence="9 10">
    <name type="scientific">Actinoplanes subglobosus</name>
    <dbReference type="NCBI Taxonomy" id="1547892"/>
    <lineage>
        <taxon>Bacteria</taxon>
        <taxon>Bacillati</taxon>
        <taxon>Actinomycetota</taxon>
        <taxon>Actinomycetes</taxon>
        <taxon>Micromonosporales</taxon>
        <taxon>Micromonosporaceae</taxon>
        <taxon>Actinoplanes</taxon>
    </lineage>
</organism>
<feature type="transmembrane region" description="Helical" evidence="7">
    <location>
        <begin position="45"/>
        <end position="67"/>
    </location>
</feature>
<comment type="similarity">
    <text evidence="2">Belongs to the EamA transporter family.</text>
</comment>
<dbReference type="EMBL" id="JBHSBL010000007">
    <property type="protein sequence ID" value="MFC4065214.1"/>
    <property type="molecule type" value="Genomic_DNA"/>
</dbReference>
<feature type="transmembrane region" description="Helical" evidence="7">
    <location>
        <begin position="192"/>
        <end position="213"/>
    </location>
</feature>
<keyword evidence="10" id="KW-1185">Reference proteome</keyword>
<feature type="transmembrane region" description="Helical" evidence="7">
    <location>
        <begin position="163"/>
        <end position="183"/>
    </location>
</feature>
<dbReference type="Pfam" id="PF00892">
    <property type="entry name" value="EamA"/>
    <property type="match status" value="2"/>
</dbReference>
<feature type="transmembrane region" description="Helical" evidence="7">
    <location>
        <begin position="79"/>
        <end position="98"/>
    </location>
</feature>
<dbReference type="PANTHER" id="PTHR32322:SF2">
    <property type="entry name" value="EAMA DOMAIN-CONTAINING PROTEIN"/>
    <property type="match status" value="1"/>
</dbReference>
<dbReference type="SUPFAM" id="SSF103481">
    <property type="entry name" value="Multidrug resistance efflux transporter EmrE"/>
    <property type="match status" value="2"/>
</dbReference>
<feature type="transmembrane region" description="Helical" evidence="7">
    <location>
        <begin position="104"/>
        <end position="123"/>
    </location>
</feature>
<name>A0ABV8IQD7_9ACTN</name>
<protein>
    <submittedName>
        <fullName evidence="9">EamA family transporter</fullName>
    </submittedName>
</protein>
<gene>
    <name evidence="9" type="ORF">ACFO0C_09735</name>
</gene>
<dbReference type="InterPro" id="IPR050638">
    <property type="entry name" value="AA-Vitamin_Transporters"/>
</dbReference>
<feature type="compositionally biased region" description="Basic and acidic residues" evidence="6">
    <location>
        <begin position="304"/>
        <end position="344"/>
    </location>
</feature>
<evidence type="ECO:0000313" key="9">
    <source>
        <dbReference type="EMBL" id="MFC4065214.1"/>
    </source>
</evidence>
<comment type="caution">
    <text evidence="9">The sequence shown here is derived from an EMBL/GenBank/DDBJ whole genome shotgun (WGS) entry which is preliminary data.</text>
</comment>
<comment type="subcellular location">
    <subcellularLocation>
        <location evidence="1">Membrane</location>
        <topology evidence="1">Multi-pass membrane protein</topology>
    </subcellularLocation>
</comment>
<feature type="domain" description="EamA" evidence="8">
    <location>
        <begin position="162"/>
        <end position="294"/>
    </location>
</feature>
<feature type="transmembrane region" description="Helical" evidence="7">
    <location>
        <begin position="276"/>
        <end position="294"/>
    </location>
</feature>
<proteinExistence type="inferred from homology"/>
<dbReference type="InterPro" id="IPR037185">
    <property type="entry name" value="EmrE-like"/>
</dbReference>
<reference evidence="10" key="1">
    <citation type="journal article" date="2019" name="Int. J. Syst. Evol. Microbiol.">
        <title>The Global Catalogue of Microorganisms (GCM) 10K type strain sequencing project: providing services to taxonomists for standard genome sequencing and annotation.</title>
        <authorList>
            <consortium name="The Broad Institute Genomics Platform"/>
            <consortium name="The Broad Institute Genome Sequencing Center for Infectious Disease"/>
            <person name="Wu L."/>
            <person name="Ma J."/>
        </authorList>
    </citation>
    <scope>NUCLEOTIDE SEQUENCE [LARGE SCALE GENOMIC DNA]</scope>
    <source>
        <strain evidence="10">TBRC 5832</strain>
    </source>
</reference>
<evidence type="ECO:0000256" key="6">
    <source>
        <dbReference type="SAM" id="MobiDB-lite"/>
    </source>
</evidence>
<evidence type="ECO:0000256" key="4">
    <source>
        <dbReference type="ARBA" id="ARBA00022989"/>
    </source>
</evidence>
<feature type="transmembrane region" description="Helical" evidence="7">
    <location>
        <begin position="250"/>
        <end position="270"/>
    </location>
</feature>
<feature type="compositionally biased region" description="Basic and acidic residues" evidence="6">
    <location>
        <begin position="375"/>
        <end position="393"/>
    </location>
</feature>
<keyword evidence="5 7" id="KW-0472">Membrane</keyword>
<evidence type="ECO:0000256" key="7">
    <source>
        <dbReference type="SAM" id="Phobius"/>
    </source>
</evidence>
<evidence type="ECO:0000313" key="10">
    <source>
        <dbReference type="Proteomes" id="UP001595867"/>
    </source>
</evidence>
<feature type="domain" description="EamA" evidence="8">
    <location>
        <begin position="17"/>
        <end position="147"/>
    </location>
</feature>
<feature type="region of interest" description="Disordered" evidence="6">
    <location>
        <begin position="298"/>
        <end position="408"/>
    </location>
</feature>
<evidence type="ECO:0000256" key="3">
    <source>
        <dbReference type="ARBA" id="ARBA00022692"/>
    </source>
</evidence>
<feature type="transmembrane region" description="Helical" evidence="7">
    <location>
        <begin position="225"/>
        <end position="243"/>
    </location>
</feature>
<dbReference type="Proteomes" id="UP001595867">
    <property type="component" value="Unassembled WGS sequence"/>
</dbReference>
<evidence type="ECO:0000259" key="8">
    <source>
        <dbReference type="Pfam" id="PF00892"/>
    </source>
</evidence>
<evidence type="ECO:0000256" key="1">
    <source>
        <dbReference type="ARBA" id="ARBA00004141"/>
    </source>
</evidence>
<keyword evidence="4 7" id="KW-1133">Transmembrane helix</keyword>
<dbReference type="InterPro" id="IPR000620">
    <property type="entry name" value="EamA_dom"/>
</dbReference>